<sequence length="132" mass="14914">MASSWNNYKPATQTDYTDQQNTTYGFWNSKGQFIFSPTLGISAEYVSPATQPHFPVRGSGDASEIRRNEQNRTIFNALNAQQQAVQENKRSTNGPLFKSHQEMLSYIQGQYTQPLPGTTRQPIYTVSNLFPS</sequence>
<reference evidence="1" key="1">
    <citation type="journal article" date="2020" name="Nature">
        <title>Giant virus diversity and host interactions through global metagenomics.</title>
        <authorList>
            <person name="Schulz F."/>
            <person name="Roux S."/>
            <person name="Paez-Espino D."/>
            <person name="Jungbluth S."/>
            <person name="Walsh D.A."/>
            <person name="Denef V.J."/>
            <person name="McMahon K.D."/>
            <person name="Konstantinidis K.T."/>
            <person name="Eloe-Fadrosh E.A."/>
            <person name="Kyrpides N.C."/>
            <person name="Woyke T."/>
        </authorList>
    </citation>
    <scope>NUCLEOTIDE SEQUENCE</scope>
    <source>
        <strain evidence="1">GVMAG-S-1101165-84</strain>
    </source>
</reference>
<evidence type="ECO:0000313" key="1">
    <source>
        <dbReference type="EMBL" id="QHU11074.1"/>
    </source>
</evidence>
<protein>
    <submittedName>
        <fullName evidence="1">Uncharacterized protein</fullName>
    </submittedName>
</protein>
<dbReference type="EMBL" id="MN740778">
    <property type="protein sequence ID" value="QHU11074.1"/>
    <property type="molecule type" value="Genomic_DNA"/>
</dbReference>
<dbReference type="AlphaFoldDB" id="A0A6C0K4S5"/>
<accession>A0A6C0K4S5</accession>
<name>A0A6C0K4S5_9ZZZZ</name>
<proteinExistence type="predicted"/>
<organism evidence="1">
    <name type="scientific">viral metagenome</name>
    <dbReference type="NCBI Taxonomy" id="1070528"/>
    <lineage>
        <taxon>unclassified sequences</taxon>
        <taxon>metagenomes</taxon>
        <taxon>organismal metagenomes</taxon>
    </lineage>
</organism>